<evidence type="ECO:0000256" key="2">
    <source>
        <dbReference type="ARBA" id="ARBA00007797"/>
    </source>
</evidence>
<feature type="compositionally biased region" description="Low complexity" evidence="6">
    <location>
        <begin position="130"/>
        <end position="146"/>
    </location>
</feature>
<evidence type="ECO:0000313" key="9">
    <source>
        <dbReference type="EMBL" id="KZV91077.1"/>
    </source>
</evidence>
<dbReference type="InterPro" id="IPR011501">
    <property type="entry name" value="Noc3_N"/>
</dbReference>
<dbReference type="AlphaFoldDB" id="A0A165GVN6"/>
<gene>
    <name evidence="9" type="ORF">EXIGLDRAFT_676441</name>
</gene>
<dbReference type="GO" id="GO:0003682">
    <property type="term" value="F:chromatin binding"/>
    <property type="evidence" value="ECO:0007669"/>
    <property type="project" value="TreeGrafter"/>
</dbReference>
<keyword evidence="3" id="KW-0175">Coiled coil</keyword>
<feature type="region of interest" description="Disordered" evidence="6">
    <location>
        <begin position="463"/>
        <end position="491"/>
    </location>
</feature>
<feature type="compositionally biased region" description="Basic and acidic residues" evidence="6">
    <location>
        <begin position="463"/>
        <end position="475"/>
    </location>
</feature>
<feature type="compositionally biased region" description="Basic and acidic residues" evidence="6">
    <location>
        <begin position="75"/>
        <end position="92"/>
    </location>
</feature>
<sequence>MKRPASSKPDGSKPKRRKVAPGAPKSKPATGKKKEKAHERTHVPIPDAGSDVSDLGDDDLEFFQENLDAGAFLKSLDHKGISRSKKETERLHQFYKPARPQKVADDLPSLNSDDDVSSDELDAAMDDDASSVASSSGSAAIDSGSDVEQSYERIPRTKPASPRTRETKEVARLPIKLSDGRVKETGSHVVANDAPRQVSDESDEEEEVWEEEMPKVEDVTTGARFGRLAVVDVLRISSRKQRVQAAKEQIASLCQEIIADPENNLALLRRLVTFSLEKVTSPAYPDPVPNDPIIRKLAILSQMNVFKDVAPGYRIRALTDKEKSEKVSQMVQRTRDWEQGLVTVYQSYLRTLDDALKSKSELAPVALQCMATLLSELTHFTFRANLMGAIVRQLSRKSWDSSSELCQKTVISVFRNDETGEASLELVRLLNRMIKERHFNVHGNVLSCLMHLRLKSELHVRASDTKAEKDEDDKPKMKKRGKDKKEQYLSKKERKNLKERKVIEKELREADAEVDKEERAKTHTETLKLLFVLYFRILKNPRRTPLLTPALRGIARFAHLVNVDFFRDLLKVLQEHVARGGGSNDEDSGEEGVDDHRDLQYRLQCIVTAFELLSGQGEAIMIDLEDFVTHLYKLIPLLASCRTLEEPVEDRGAGATNSRAQTLSSMMIRALTLALAPRSNRNQSSPTRTAAFIKRLLTACLSLPSSTAQQVLVFIHSLVAEDPRLDALFSTEERCANGRYRPDLDDPQLSCPWSTSAWEVVTLCQQHWDPKVREQAVTLADFVRA</sequence>
<comment type="subcellular location">
    <subcellularLocation>
        <location evidence="1 5">Nucleus</location>
        <location evidence="1 5">Nucleolus</location>
    </subcellularLocation>
</comment>
<dbReference type="InterPro" id="IPR005612">
    <property type="entry name" value="CCAAT-binding_factor"/>
</dbReference>
<proteinExistence type="inferred from homology"/>
<protein>
    <recommendedName>
        <fullName evidence="5">Nucleolar complex-associated protein 3</fullName>
    </recommendedName>
</protein>
<dbReference type="PIRSF" id="PIRSF028977">
    <property type="entry name" value="Nucleolar_complex_p3"/>
    <property type="match status" value="1"/>
</dbReference>
<feature type="domain" description="CCAAT-binding factor" evidence="7">
    <location>
        <begin position="603"/>
        <end position="775"/>
    </location>
</feature>
<comment type="similarity">
    <text evidence="2 5">Belongs to the CBF/MAK21 family.</text>
</comment>
<feature type="region of interest" description="Disordered" evidence="6">
    <location>
        <begin position="73"/>
        <end position="169"/>
    </location>
</feature>
<accession>A0A165GVN6</accession>
<evidence type="ECO:0000256" key="5">
    <source>
        <dbReference type="PIRNR" id="PIRNR028977"/>
    </source>
</evidence>
<dbReference type="EMBL" id="KV426035">
    <property type="protein sequence ID" value="KZV91077.1"/>
    <property type="molecule type" value="Genomic_DNA"/>
</dbReference>
<feature type="region of interest" description="Disordered" evidence="6">
    <location>
        <begin position="1"/>
        <end position="57"/>
    </location>
</feature>
<dbReference type="InterPro" id="IPR016903">
    <property type="entry name" value="Nucleolar_cplx-assoc_3"/>
</dbReference>
<evidence type="ECO:0000256" key="3">
    <source>
        <dbReference type="ARBA" id="ARBA00023054"/>
    </source>
</evidence>
<comment type="function">
    <text evidence="5">Required for synthesis of 60S ribosomal subunits and the transport of pre-ribosomes from the nucleoplasm to the cytoplasm.</text>
</comment>
<keyword evidence="10" id="KW-1185">Reference proteome</keyword>
<dbReference type="GO" id="GO:0006270">
    <property type="term" value="P:DNA replication initiation"/>
    <property type="evidence" value="ECO:0007669"/>
    <property type="project" value="TreeGrafter"/>
</dbReference>
<dbReference type="Pfam" id="PF07540">
    <property type="entry name" value="NOC3p"/>
    <property type="match status" value="1"/>
</dbReference>
<organism evidence="9 10">
    <name type="scientific">Exidia glandulosa HHB12029</name>
    <dbReference type="NCBI Taxonomy" id="1314781"/>
    <lineage>
        <taxon>Eukaryota</taxon>
        <taxon>Fungi</taxon>
        <taxon>Dikarya</taxon>
        <taxon>Basidiomycota</taxon>
        <taxon>Agaricomycotina</taxon>
        <taxon>Agaricomycetes</taxon>
        <taxon>Auriculariales</taxon>
        <taxon>Exidiaceae</taxon>
        <taxon>Exidia</taxon>
    </lineage>
</organism>
<dbReference type="InParanoid" id="A0A165GVN6"/>
<keyword evidence="5" id="KW-0690">Ribosome biogenesis</keyword>
<evidence type="ECO:0000259" key="7">
    <source>
        <dbReference type="Pfam" id="PF03914"/>
    </source>
</evidence>
<evidence type="ECO:0000256" key="1">
    <source>
        <dbReference type="ARBA" id="ARBA00004604"/>
    </source>
</evidence>
<dbReference type="PANTHER" id="PTHR14428">
    <property type="entry name" value="NUCLEOLAR COMPLEX PROTEIN 3"/>
    <property type="match status" value="1"/>
</dbReference>
<feature type="domain" description="Nucleolar complex-associated protein 3 N-terminal" evidence="8">
    <location>
        <begin position="246"/>
        <end position="348"/>
    </location>
</feature>
<feature type="compositionally biased region" description="Acidic residues" evidence="6">
    <location>
        <begin position="200"/>
        <end position="211"/>
    </location>
</feature>
<dbReference type="OrthoDB" id="10263597at2759"/>
<dbReference type="STRING" id="1314781.A0A165GVN6"/>
<feature type="compositionally biased region" description="Acidic residues" evidence="6">
    <location>
        <begin position="112"/>
        <end position="129"/>
    </location>
</feature>
<dbReference type="GO" id="GO:0042254">
    <property type="term" value="P:ribosome biogenesis"/>
    <property type="evidence" value="ECO:0007669"/>
    <property type="project" value="UniProtKB-KW"/>
</dbReference>
<feature type="region of interest" description="Disordered" evidence="6">
    <location>
        <begin position="195"/>
        <end position="215"/>
    </location>
</feature>
<dbReference type="Proteomes" id="UP000077266">
    <property type="component" value="Unassembled WGS sequence"/>
</dbReference>
<reference evidence="9 10" key="1">
    <citation type="journal article" date="2016" name="Mol. Biol. Evol.">
        <title>Comparative Genomics of Early-Diverging Mushroom-Forming Fungi Provides Insights into the Origins of Lignocellulose Decay Capabilities.</title>
        <authorList>
            <person name="Nagy L.G."/>
            <person name="Riley R."/>
            <person name="Tritt A."/>
            <person name="Adam C."/>
            <person name="Daum C."/>
            <person name="Floudas D."/>
            <person name="Sun H."/>
            <person name="Yadav J.S."/>
            <person name="Pangilinan J."/>
            <person name="Larsson K.H."/>
            <person name="Matsuura K."/>
            <person name="Barry K."/>
            <person name="Labutti K."/>
            <person name="Kuo R."/>
            <person name="Ohm R.A."/>
            <person name="Bhattacharya S.S."/>
            <person name="Shirouzu T."/>
            <person name="Yoshinaga Y."/>
            <person name="Martin F.M."/>
            <person name="Grigoriev I.V."/>
            <person name="Hibbett D.S."/>
        </authorList>
    </citation>
    <scope>NUCLEOTIDE SEQUENCE [LARGE SCALE GENOMIC DNA]</scope>
    <source>
        <strain evidence="9 10">HHB12029</strain>
    </source>
</reference>
<evidence type="ECO:0000256" key="4">
    <source>
        <dbReference type="ARBA" id="ARBA00023242"/>
    </source>
</evidence>
<evidence type="ECO:0000313" key="10">
    <source>
        <dbReference type="Proteomes" id="UP000077266"/>
    </source>
</evidence>
<evidence type="ECO:0000259" key="8">
    <source>
        <dbReference type="Pfam" id="PF07540"/>
    </source>
</evidence>
<name>A0A165GVN6_EXIGL</name>
<evidence type="ECO:0000256" key="6">
    <source>
        <dbReference type="SAM" id="MobiDB-lite"/>
    </source>
</evidence>
<dbReference type="Pfam" id="PF03914">
    <property type="entry name" value="CBF"/>
    <property type="match status" value="1"/>
</dbReference>
<keyword evidence="4" id="KW-0539">Nucleus</keyword>
<dbReference type="FunCoup" id="A0A165GVN6">
    <property type="interactions" value="627"/>
</dbReference>
<dbReference type="GO" id="GO:0005730">
    <property type="term" value="C:nucleolus"/>
    <property type="evidence" value="ECO:0007669"/>
    <property type="project" value="UniProtKB-SubCell"/>
</dbReference>
<dbReference type="PANTHER" id="PTHR14428:SF5">
    <property type="entry name" value="NUCLEOLAR COMPLEX PROTEIN 3 HOMOLOG"/>
    <property type="match status" value="1"/>
</dbReference>